<feature type="region of interest" description="Disordered" evidence="8">
    <location>
        <begin position="147"/>
        <end position="221"/>
    </location>
</feature>
<evidence type="ECO:0000313" key="10">
    <source>
        <dbReference type="EMBL" id="KZT69090.1"/>
    </source>
</evidence>
<dbReference type="GO" id="GO:0000981">
    <property type="term" value="F:DNA-binding transcription factor activity, RNA polymerase II-specific"/>
    <property type="evidence" value="ECO:0007669"/>
    <property type="project" value="InterPro"/>
</dbReference>
<evidence type="ECO:0000256" key="4">
    <source>
        <dbReference type="ARBA" id="ARBA00023125"/>
    </source>
</evidence>
<keyword evidence="2" id="KW-0862">Zinc</keyword>
<dbReference type="AlphaFoldDB" id="A0A165Q6Z3"/>
<dbReference type="STRING" id="1314783.A0A165Q6Z3"/>
<sequence length="333" mass="35570">MASEPAKPPNPGGQEHLQPHPIVTYPPQQYGGQYPPPVPYPPYYAYAPVPDGSHDPSATNGAPPPPYFISLPPPPPGMVYAYPAPPPGQGFPPYPPQIQPAAPPIRPKRKQVKMACTNCATACKRCDEARPCERCVKYGIADSCVDGVRKERKKGVKRGPYKRKNKSGDQPTNGEGVPPPTPYAAPPEGYYPYVYPHPYVPPPHDGQPHPDGVPGGHVPHPPYYPGYPVYAPYGPYAGPPPMPYPPPAMAPPPISKPPETSTVAPAEVNGDAAHKHKKRSRVKSSEDTGARSKKTKHTGDPPTDSDAPRSIGQGEAAAPVYAPVDSSRTMVAV</sequence>
<feature type="compositionally biased region" description="Low complexity" evidence="8">
    <location>
        <begin position="209"/>
        <end position="218"/>
    </location>
</feature>
<keyword evidence="6" id="KW-0539">Nucleus</keyword>
<dbReference type="Gene3D" id="4.10.240.10">
    <property type="entry name" value="Zn(2)-C6 fungal-type DNA-binding domain"/>
    <property type="match status" value="1"/>
</dbReference>
<evidence type="ECO:0000313" key="11">
    <source>
        <dbReference type="Proteomes" id="UP000076727"/>
    </source>
</evidence>
<keyword evidence="5" id="KW-0804">Transcription</keyword>
<dbReference type="PANTHER" id="PTHR47659:SF7">
    <property type="entry name" value="FUNGAL TRANSCRIPTIONAL REGULATORY PROTEIN, N-TERMINAL DOMAIN-CONTAINING PROTEIN"/>
    <property type="match status" value="1"/>
</dbReference>
<dbReference type="InterPro" id="IPR036864">
    <property type="entry name" value="Zn2-C6_fun-type_DNA-bd_sf"/>
</dbReference>
<dbReference type="PANTHER" id="PTHR47659">
    <property type="entry name" value="ZN(II)2CYS6 TRANSCRIPTION FACTOR (EUROFUNG)-RELATED"/>
    <property type="match status" value="1"/>
</dbReference>
<proteinExistence type="predicted"/>
<feature type="compositionally biased region" description="Low complexity" evidence="8">
    <location>
        <begin position="186"/>
        <end position="197"/>
    </location>
</feature>
<dbReference type="CDD" id="cd00067">
    <property type="entry name" value="GAL4"/>
    <property type="match status" value="1"/>
</dbReference>
<feature type="region of interest" description="Disordered" evidence="8">
    <location>
        <begin position="1"/>
        <end position="31"/>
    </location>
</feature>
<evidence type="ECO:0000259" key="9">
    <source>
        <dbReference type="PROSITE" id="PS50048"/>
    </source>
</evidence>
<feature type="compositionally biased region" description="Basic residues" evidence="8">
    <location>
        <begin position="150"/>
        <end position="165"/>
    </location>
</feature>
<dbReference type="GO" id="GO:0008270">
    <property type="term" value="F:zinc ion binding"/>
    <property type="evidence" value="ECO:0007669"/>
    <property type="project" value="InterPro"/>
</dbReference>
<feature type="domain" description="Zn(2)-C6 fungal-type" evidence="9">
    <location>
        <begin position="115"/>
        <end position="146"/>
    </location>
</feature>
<evidence type="ECO:0000256" key="8">
    <source>
        <dbReference type="SAM" id="MobiDB-lite"/>
    </source>
</evidence>
<keyword evidence="3" id="KW-0805">Transcription regulation</keyword>
<dbReference type="SUPFAM" id="SSF57701">
    <property type="entry name" value="Zn2/Cys6 DNA-binding domain"/>
    <property type="match status" value="1"/>
</dbReference>
<dbReference type="SMART" id="SM00066">
    <property type="entry name" value="GAL4"/>
    <property type="match status" value="1"/>
</dbReference>
<organism evidence="10 11">
    <name type="scientific">Daedalea quercina L-15889</name>
    <dbReference type="NCBI Taxonomy" id="1314783"/>
    <lineage>
        <taxon>Eukaryota</taxon>
        <taxon>Fungi</taxon>
        <taxon>Dikarya</taxon>
        <taxon>Basidiomycota</taxon>
        <taxon>Agaricomycotina</taxon>
        <taxon>Agaricomycetes</taxon>
        <taxon>Polyporales</taxon>
        <taxon>Fomitopsis</taxon>
    </lineage>
</organism>
<feature type="region of interest" description="Disordered" evidence="8">
    <location>
        <begin position="49"/>
        <end position="69"/>
    </location>
</feature>
<gene>
    <name evidence="10" type="ORF">DAEQUDRAFT_275260</name>
</gene>
<dbReference type="PRINTS" id="PR01217">
    <property type="entry name" value="PRICHEXTENSN"/>
</dbReference>
<dbReference type="InterPro" id="IPR001138">
    <property type="entry name" value="Zn2Cys6_DnaBD"/>
</dbReference>
<dbReference type="Proteomes" id="UP000076727">
    <property type="component" value="Unassembled WGS sequence"/>
</dbReference>
<evidence type="ECO:0000256" key="3">
    <source>
        <dbReference type="ARBA" id="ARBA00023015"/>
    </source>
</evidence>
<evidence type="ECO:0000256" key="5">
    <source>
        <dbReference type="ARBA" id="ARBA00023163"/>
    </source>
</evidence>
<evidence type="ECO:0000256" key="2">
    <source>
        <dbReference type="ARBA" id="ARBA00022833"/>
    </source>
</evidence>
<feature type="compositionally biased region" description="Pro residues" evidence="8">
    <location>
        <begin position="237"/>
        <end position="256"/>
    </location>
</feature>
<evidence type="ECO:0000256" key="7">
    <source>
        <dbReference type="ARBA" id="ARBA00040903"/>
    </source>
</evidence>
<dbReference type="EMBL" id="KV429060">
    <property type="protein sequence ID" value="KZT69090.1"/>
    <property type="molecule type" value="Genomic_DNA"/>
</dbReference>
<keyword evidence="11" id="KW-1185">Reference proteome</keyword>
<reference evidence="10 11" key="1">
    <citation type="journal article" date="2016" name="Mol. Biol. Evol.">
        <title>Comparative Genomics of Early-Diverging Mushroom-Forming Fungi Provides Insights into the Origins of Lignocellulose Decay Capabilities.</title>
        <authorList>
            <person name="Nagy L.G."/>
            <person name="Riley R."/>
            <person name="Tritt A."/>
            <person name="Adam C."/>
            <person name="Daum C."/>
            <person name="Floudas D."/>
            <person name="Sun H."/>
            <person name="Yadav J.S."/>
            <person name="Pangilinan J."/>
            <person name="Larsson K.H."/>
            <person name="Matsuura K."/>
            <person name="Barry K."/>
            <person name="Labutti K."/>
            <person name="Kuo R."/>
            <person name="Ohm R.A."/>
            <person name="Bhattacharya S.S."/>
            <person name="Shirouzu T."/>
            <person name="Yoshinaga Y."/>
            <person name="Martin F.M."/>
            <person name="Grigoriev I.V."/>
            <person name="Hibbett D.S."/>
        </authorList>
    </citation>
    <scope>NUCLEOTIDE SEQUENCE [LARGE SCALE GENOMIC DNA]</scope>
    <source>
        <strain evidence="10 11">L-15889</strain>
    </source>
</reference>
<dbReference type="InterPro" id="IPR050335">
    <property type="entry name" value="ERT1_acuK_gluconeogen_tf"/>
</dbReference>
<evidence type="ECO:0000256" key="1">
    <source>
        <dbReference type="ARBA" id="ARBA00022723"/>
    </source>
</evidence>
<evidence type="ECO:0000256" key="6">
    <source>
        <dbReference type="ARBA" id="ARBA00023242"/>
    </source>
</evidence>
<feature type="compositionally biased region" description="Pro residues" evidence="8">
    <location>
        <begin position="1"/>
        <end position="11"/>
    </location>
</feature>
<keyword evidence="1" id="KW-0479">Metal-binding</keyword>
<name>A0A165Q6Z3_9APHY</name>
<dbReference type="PROSITE" id="PS50048">
    <property type="entry name" value="ZN2_CY6_FUNGAL_2"/>
    <property type="match status" value="1"/>
</dbReference>
<dbReference type="OrthoDB" id="5575144at2759"/>
<dbReference type="GO" id="GO:0003677">
    <property type="term" value="F:DNA binding"/>
    <property type="evidence" value="ECO:0007669"/>
    <property type="project" value="UniProtKB-KW"/>
</dbReference>
<protein>
    <recommendedName>
        <fullName evidence="7">Transcription activator of gluconeogenesis ERT1</fullName>
    </recommendedName>
</protein>
<feature type="region of interest" description="Disordered" evidence="8">
    <location>
        <begin position="235"/>
        <end position="333"/>
    </location>
</feature>
<accession>A0A165Q6Z3</accession>
<keyword evidence="4" id="KW-0238">DNA-binding</keyword>